<organism evidence="2 3">
    <name type="scientific">Colwellia asteriadis</name>
    <dbReference type="NCBI Taxonomy" id="517723"/>
    <lineage>
        <taxon>Bacteria</taxon>
        <taxon>Pseudomonadati</taxon>
        <taxon>Pseudomonadota</taxon>
        <taxon>Gammaproteobacteria</taxon>
        <taxon>Alteromonadales</taxon>
        <taxon>Colwelliaceae</taxon>
        <taxon>Colwellia</taxon>
    </lineage>
</organism>
<name>A0ABN1L7X7_9GAMM</name>
<feature type="transmembrane region" description="Helical" evidence="1">
    <location>
        <begin position="36"/>
        <end position="58"/>
    </location>
</feature>
<keyword evidence="1" id="KW-0812">Transmembrane</keyword>
<evidence type="ECO:0000313" key="2">
    <source>
        <dbReference type="EMBL" id="GAA0818790.1"/>
    </source>
</evidence>
<dbReference type="EMBL" id="BAAAFA010000007">
    <property type="protein sequence ID" value="GAA0818790.1"/>
    <property type="molecule type" value="Genomic_DNA"/>
</dbReference>
<accession>A0ABN1L7X7</accession>
<reference evidence="2 3" key="1">
    <citation type="journal article" date="2019" name="Int. J. Syst. Evol. Microbiol.">
        <title>The Global Catalogue of Microorganisms (GCM) 10K type strain sequencing project: providing services to taxonomists for standard genome sequencing and annotation.</title>
        <authorList>
            <consortium name="The Broad Institute Genomics Platform"/>
            <consortium name="The Broad Institute Genome Sequencing Center for Infectious Disease"/>
            <person name="Wu L."/>
            <person name="Ma J."/>
        </authorList>
    </citation>
    <scope>NUCLEOTIDE SEQUENCE [LARGE SCALE GENOMIC DNA]</scope>
    <source>
        <strain evidence="2 3">JCM 15608</strain>
    </source>
</reference>
<comment type="caution">
    <text evidence="2">The sequence shown here is derived from an EMBL/GenBank/DDBJ whole genome shotgun (WGS) entry which is preliminary data.</text>
</comment>
<sequence length="335" mass="38365">MTLKENALTWFTQRANSWLTKRIPAANSHTLSNRNIFILPTPFGIAYLSFVLLLFLLGTNYQNNIILLLSYLLASFFITVMMHSFLNFSKLKITVPVNQQHQLGYAGQPLYFPLIISAVKKHYHVNFQLKSLPPQLNFDDRKASLACCEKGDNSRQLLIIGQQRGEYSLGRVTIYSEYSFGLFKSWSQLDFAQHVTLYPKPKRIVSKQYALLNDKTEQGESISLRGNRGIDDFSELKHFVRGESKARTAWKQLAKGQGHFTKHYQENHGGLLWLKLSDMPAENIETQLSYLTFLVNELTRTEQVFGLQLNSSHSEILPNSGSSHQQRCLQALARF</sequence>
<dbReference type="PANTHER" id="PTHR34351">
    <property type="entry name" value="SLR1927 PROTEIN-RELATED"/>
    <property type="match status" value="1"/>
</dbReference>
<dbReference type="PANTHER" id="PTHR34351:SF1">
    <property type="entry name" value="SLR1927 PROTEIN"/>
    <property type="match status" value="1"/>
</dbReference>
<keyword evidence="1" id="KW-1133">Transmembrane helix</keyword>
<keyword evidence="1" id="KW-0472">Membrane</keyword>
<dbReference type="Proteomes" id="UP001500021">
    <property type="component" value="Unassembled WGS sequence"/>
</dbReference>
<dbReference type="RefSeq" id="WP_215979158.1">
    <property type="nucleotide sequence ID" value="NZ_BAAAFA010000007.1"/>
</dbReference>
<feature type="transmembrane region" description="Helical" evidence="1">
    <location>
        <begin position="65"/>
        <end position="86"/>
    </location>
</feature>
<proteinExistence type="predicted"/>
<protein>
    <submittedName>
        <fullName evidence="2">DUF58 domain-containing protein</fullName>
    </submittedName>
</protein>
<evidence type="ECO:0000313" key="3">
    <source>
        <dbReference type="Proteomes" id="UP001500021"/>
    </source>
</evidence>
<keyword evidence="3" id="KW-1185">Reference proteome</keyword>
<evidence type="ECO:0000256" key="1">
    <source>
        <dbReference type="SAM" id="Phobius"/>
    </source>
</evidence>
<gene>
    <name evidence="2" type="ORF">GCM10009111_21950</name>
</gene>